<evidence type="ECO:0000313" key="3">
    <source>
        <dbReference type="Proteomes" id="UP001140502"/>
    </source>
</evidence>
<sequence length="274" mass="30156">MSVNFRNAIAEEPCVFQGTIMTDFTFVVSDGISKRPSASTRSHAVKSGLQRKSQTVDPGGSKDSQLTIRQKDTLKGRFRISNGPNKAQQVSQSKEKQGTKASKLKTIQPRLTKDSANTSGDITADHFDAGTYPNTPWDLVKAPSQGRGDPFSAFPIPLTDNDDKLIRFFISRFELGATIAYIRKQWWEGYAFSDPLLMHTTLGLAAALWSQLLPDPRKVANEGCKQKALAIHGVRERLASGVNDMILIGTIANLANIEVRALCWSLCLPSADFW</sequence>
<gene>
    <name evidence="2" type="ORF">N0V84_011891</name>
</gene>
<dbReference type="EMBL" id="JAPEUR010000492">
    <property type="protein sequence ID" value="KAJ4308794.1"/>
    <property type="molecule type" value="Genomic_DNA"/>
</dbReference>
<evidence type="ECO:0000256" key="1">
    <source>
        <dbReference type="SAM" id="MobiDB-lite"/>
    </source>
</evidence>
<name>A0A9W8W3Y3_9HYPO</name>
<dbReference type="AlphaFoldDB" id="A0A9W8W3Y3"/>
<protein>
    <submittedName>
        <fullName evidence="2">Uncharacterized protein</fullName>
    </submittedName>
</protein>
<organism evidence="2 3">
    <name type="scientific">Fusarium piperis</name>
    <dbReference type="NCBI Taxonomy" id="1435070"/>
    <lineage>
        <taxon>Eukaryota</taxon>
        <taxon>Fungi</taxon>
        <taxon>Dikarya</taxon>
        <taxon>Ascomycota</taxon>
        <taxon>Pezizomycotina</taxon>
        <taxon>Sordariomycetes</taxon>
        <taxon>Hypocreomycetidae</taxon>
        <taxon>Hypocreales</taxon>
        <taxon>Nectriaceae</taxon>
        <taxon>Fusarium</taxon>
        <taxon>Fusarium solani species complex</taxon>
    </lineage>
</organism>
<dbReference type="OrthoDB" id="4158087at2759"/>
<keyword evidence="3" id="KW-1185">Reference proteome</keyword>
<feature type="region of interest" description="Disordered" evidence="1">
    <location>
        <begin position="33"/>
        <end position="103"/>
    </location>
</feature>
<feature type="compositionally biased region" description="Polar residues" evidence="1">
    <location>
        <begin position="82"/>
        <end position="92"/>
    </location>
</feature>
<reference evidence="2" key="1">
    <citation type="submission" date="2022-10" db="EMBL/GenBank/DDBJ databases">
        <title>Tapping the CABI collections for fungal endophytes: first genome assemblies for Collariella, Neodidymelliopsis, Ascochyta clinopodiicola, Didymella pomorum, Didymosphaeria variabile, Neocosmospora piperis and Neocucurbitaria cava.</title>
        <authorList>
            <person name="Hill R."/>
        </authorList>
    </citation>
    <scope>NUCLEOTIDE SEQUENCE</scope>
    <source>
        <strain evidence="2">IMI 366586</strain>
    </source>
</reference>
<comment type="caution">
    <text evidence="2">The sequence shown here is derived from an EMBL/GenBank/DDBJ whole genome shotgun (WGS) entry which is preliminary data.</text>
</comment>
<proteinExistence type="predicted"/>
<feature type="compositionally biased region" description="Polar residues" evidence="1">
    <location>
        <begin position="50"/>
        <end position="68"/>
    </location>
</feature>
<evidence type="ECO:0000313" key="2">
    <source>
        <dbReference type="EMBL" id="KAJ4308794.1"/>
    </source>
</evidence>
<dbReference type="PANTHER" id="PTHR37540">
    <property type="entry name" value="TRANSCRIPTION FACTOR (ACR-2), PUTATIVE-RELATED-RELATED"/>
    <property type="match status" value="1"/>
</dbReference>
<accession>A0A9W8W3Y3</accession>
<dbReference type="Proteomes" id="UP001140502">
    <property type="component" value="Unassembled WGS sequence"/>
</dbReference>